<accession>M5G971</accession>
<dbReference type="HOGENOM" id="CLU_2757722_0_0_1"/>
<evidence type="ECO:0000313" key="1">
    <source>
        <dbReference type="EMBL" id="EJU00338.1"/>
    </source>
</evidence>
<dbReference type="GeneID" id="63688237"/>
<evidence type="ECO:0000313" key="2">
    <source>
        <dbReference type="Proteomes" id="UP000030653"/>
    </source>
</evidence>
<gene>
    <name evidence="1" type="ORF">DACRYDRAFT_23255</name>
</gene>
<organism evidence="1 2">
    <name type="scientific">Dacryopinax primogenitus (strain DJM 731)</name>
    <name type="common">Brown rot fungus</name>
    <dbReference type="NCBI Taxonomy" id="1858805"/>
    <lineage>
        <taxon>Eukaryota</taxon>
        <taxon>Fungi</taxon>
        <taxon>Dikarya</taxon>
        <taxon>Basidiomycota</taxon>
        <taxon>Agaricomycotina</taxon>
        <taxon>Dacrymycetes</taxon>
        <taxon>Dacrymycetales</taxon>
        <taxon>Dacrymycetaceae</taxon>
        <taxon>Dacryopinax</taxon>
    </lineage>
</organism>
<keyword evidence="2" id="KW-1185">Reference proteome</keyword>
<name>M5G971_DACPD</name>
<dbReference type="AlphaFoldDB" id="M5G971"/>
<proteinExistence type="predicted"/>
<dbReference type="Proteomes" id="UP000030653">
    <property type="component" value="Unassembled WGS sequence"/>
</dbReference>
<dbReference type="EMBL" id="JH795867">
    <property type="protein sequence ID" value="EJU00338.1"/>
    <property type="molecule type" value="Genomic_DNA"/>
</dbReference>
<dbReference type="RefSeq" id="XP_040627235.1">
    <property type="nucleotide sequence ID" value="XM_040773175.1"/>
</dbReference>
<reference evidence="1 2" key="1">
    <citation type="journal article" date="2012" name="Science">
        <title>The Paleozoic origin of enzymatic lignin decomposition reconstructed from 31 fungal genomes.</title>
        <authorList>
            <person name="Floudas D."/>
            <person name="Binder M."/>
            <person name="Riley R."/>
            <person name="Barry K."/>
            <person name="Blanchette R.A."/>
            <person name="Henrissat B."/>
            <person name="Martinez A.T."/>
            <person name="Otillar R."/>
            <person name="Spatafora J.W."/>
            <person name="Yadav J.S."/>
            <person name="Aerts A."/>
            <person name="Benoit I."/>
            <person name="Boyd A."/>
            <person name="Carlson A."/>
            <person name="Copeland A."/>
            <person name="Coutinho P.M."/>
            <person name="de Vries R.P."/>
            <person name="Ferreira P."/>
            <person name="Findley K."/>
            <person name="Foster B."/>
            <person name="Gaskell J."/>
            <person name="Glotzer D."/>
            <person name="Gorecki P."/>
            <person name="Heitman J."/>
            <person name="Hesse C."/>
            <person name="Hori C."/>
            <person name="Igarashi K."/>
            <person name="Jurgens J.A."/>
            <person name="Kallen N."/>
            <person name="Kersten P."/>
            <person name="Kohler A."/>
            <person name="Kuees U."/>
            <person name="Kumar T.K.A."/>
            <person name="Kuo A."/>
            <person name="LaButti K."/>
            <person name="Larrondo L.F."/>
            <person name="Lindquist E."/>
            <person name="Ling A."/>
            <person name="Lombard V."/>
            <person name="Lucas S."/>
            <person name="Lundell T."/>
            <person name="Martin R."/>
            <person name="McLaughlin D.J."/>
            <person name="Morgenstern I."/>
            <person name="Morin E."/>
            <person name="Murat C."/>
            <person name="Nagy L.G."/>
            <person name="Nolan M."/>
            <person name="Ohm R.A."/>
            <person name="Patyshakuliyeva A."/>
            <person name="Rokas A."/>
            <person name="Ruiz-Duenas F.J."/>
            <person name="Sabat G."/>
            <person name="Salamov A."/>
            <person name="Samejima M."/>
            <person name="Schmutz J."/>
            <person name="Slot J.C."/>
            <person name="St John F."/>
            <person name="Stenlid J."/>
            <person name="Sun H."/>
            <person name="Sun S."/>
            <person name="Syed K."/>
            <person name="Tsang A."/>
            <person name="Wiebenga A."/>
            <person name="Young D."/>
            <person name="Pisabarro A."/>
            <person name="Eastwood D.C."/>
            <person name="Martin F."/>
            <person name="Cullen D."/>
            <person name="Grigoriev I.V."/>
            <person name="Hibbett D.S."/>
        </authorList>
    </citation>
    <scope>NUCLEOTIDE SEQUENCE [LARGE SCALE GENOMIC DNA]</scope>
    <source>
        <strain evidence="1 2">DJM-731 SS1</strain>
    </source>
</reference>
<protein>
    <submittedName>
        <fullName evidence="1">Uncharacterized protein</fullName>
    </submittedName>
</protein>
<sequence>MDIQWATVRVKPGRLPSRLSLLDPQNMSFVDLLTMYEHVHEQQIRHGDEFSFFESSDHLQANPETLVNTA</sequence>